<dbReference type="OrthoDB" id="408912at2759"/>
<protein>
    <submittedName>
        <fullName evidence="1">Uncharacterized protein</fullName>
    </submittedName>
</protein>
<name>A0A3P6UPN7_CYLGO</name>
<gene>
    <name evidence="1" type="ORF">CGOC_LOCUS7579</name>
</gene>
<dbReference type="PANTHER" id="PTHR22900:SF5">
    <property type="entry name" value="PROTEIN CBG14245"/>
    <property type="match status" value="1"/>
</dbReference>
<proteinExistence type="predicted"/>
<dbReference type="EMBL" id="UYRV01026524">
    <property type="protein sequence ID" value="VDK79431.1"/>
    <property type="molecule type" value="Genomic_DNA"/>
</dbReference>
<sequence>MEKHYNKYEFIRYSTDPSGTLTEDLSRLLRAQGVRVEEDSINYIADSLRSGRTAHTTVSSVARTYLEQRIRNSPYLMELIVRLFYNDFVLFKYDLPNLDEIETQIPTTVSA</sequence>
<dbReference type="Pfam" id="PF03567">
    <property type="entry name" value="Sulfotransfer_2"/>
    <property type="match status" value="1"/>
</dbReference>
<evidence type="ECO:0000313" key="2">
    <source>
        <dbReference type="Proteomes" id="UP000271889"/>
    </source>
</evidence>
<dbReference type="GO" id="GO:1902884">
    <property type="term" value="P:positive regulation of response to oxidative stress"/>
    <property type="evidence" value="ECO:0007669"/>
    <property type="project" value="InterPro"/>
</dbReference>
<organism evidence="1 2">
    <name type="scientific">Cylicostephanus goldi</name>
    <name type="common">Nematode worm</name>
    <dbReference type="NCBI Taxonomy" id="71465"/>
    <lineage>
        <taxon>Eukaryota</taxon>
        <taxon>Metazoa</taxon>
        <taxon>Ecdysozoa</taxon>
        <taxon>Nematoda</taxon>
        <taxon>Chromadorea</taxon>
        <taxon>Rhabditida</taxon>
        <taxon>Rhabditina</taxon>
        <taxon>Rhabditomorpha</taxon>
        <taxon>Strongyloidea</taxon>
        <taxon>Strongylidae</taxon>
        <taxon>Cylicostephanus</taxon>
    </lineage>
</organism>
<dbReference type="InterPro" id="IPR005331">
    <property type="entry name" value="Sulfotransferase"/>
</dbReference>
<evidence type="ECO:0000313" key="1">
    <source>
        <dbReference type="EMBL" id="VDK79431.1"/>
    </source>
</evidence>
<dbReference type="PANTHER" id="PTHR22900">
    <property type="entry name" value="PROTEIN CBG14245-RELATED"/>
    <property type="match status" value="1"/>
</dbReference>
<dbReference type="GO" id="GO:0050650">
    <property type="term" value="P:chondroitin sulfate proteoglycan biosynthetic process"/>
    <property type="evidence" value="ECO:0007669"/>
    <property type="project" value="InterPro"/>
</dbReference>
<accession>A0A3P6UPN7</accession>
<dbReference type="GO" id="GO:0047756">
    <property type="term" value="F:chondroitin 4-sulfotransferase activity"/>
    <property type="evidence" value="ECO:0007669"/>
    <property type="project" value="InterPro"/>
</dbReference>
<keyword evidence="2" id="KW-1185">Reference proteome</keyword>
<reference evidence="1 2" key="1">
    <citation type="submission" date="2018-11" db="EMBL/GenBank/DDBJ databases">
        <authorList>
            <consortium name="Pathogen Informatics"/>
        </authorList>
    </citation>
    <scope>NUCLEOTIDE SEQUENCE [LARGE SCALE GENOMIC DNA]</scope>
</reference>
<dbReference type="Proteomes" id="UP000271889">
    <property type="component" value="Unassembled WGS sequence"/>
</dbReference>
<dbReference type="InterPro" id="IPR007669">
    <property type="entry name" value="Chst-1-like"/>
</dbReference>
<dbReference type="GO" id="GO:0016020">
    <property type="term" value="C:membrane"/>
    <property type="evidence" value="ECO:0007669"/>
    <property type="project" value="InterPro"/>
</dbReference>
<dbReference type="AlphaFoldDB" id="A0A3P6UPN7"/>